<feature type="domain" description="CN hydrolase" evidence="9">
    <location>
        <begin position="75"/>
        <end position="347"/>
    </location>
</feature>
<comment type="catalytic activity">
    <reaction evidence="4">
        <text>3-(carbamoylamino)-2-methylpropanoate + H2O + 2 H(+) = (R)-3-amino-2-methylpropanoate + NH4(+) + CO2</text>
        <dbReference type="Rhea" id="RHEA:37339"/>
        <dbReference type="ChEBI" id="CHEBI:15377"/>
        <dbReference type="ChEBI" id="CHEBI:15378"/>
        <dbReference type="ChEBI" id="CHEBI:16526"/>
        <dbReference type="ChEBI" id="CHEBI:28938"/>
        <dbReference type="ChEBI" id="CHEBI:57731"/>
        <dbReference type="ChEBI" id="CHEBI:74414"/>
        <dbReference type="EC" id="3.5.1.6"/>
    </reaction>
</comment>
<evidence type="ECO:0000256" key="6">
    <source>
        <dbReference type="ARBA" id="ARBA00066985"/>
    </source>
</evidence>
<dbReference type="PANTHER" id="PTHR43674">
    <property type="entry name" value="NITRILASE C965.09-RELATED"/>
    <property type="match status" value="1"/>
</dbReference>
<comment type="caution">
    <text evidence="10">The sequence shown here is derived from an EMBL/GenBank/DDBJ whole genome shotgun (WGS) entry which is preliminary data.</text>
</comment>
<dbReference type="SUPFAM" id="SSF56317">
    <property type="entry name" value="Carbon-nitrogen hydrolase"/>
    <property type="match status" value="1"/>
</dbReference>
<comment type="catalytic activity">
    <reaction evidence="3">
        <text>3-(carbamoylamino)propanoate + H2O + 2 H(+) = beta-alanine + NH4(+) + CO2</text>
        <dbReference type="Rhea" id="RHEA:11184"/>
        <dbReference type="ChEBI" id="CHEBI:11892"/>
        <dbReference type="ChEBI" id="CHEBI:15377"/>
        <dbReference type="ChEBI" id="CHEBI:15378"/>
        <dbReference type="ChEBI" id="CHEBI:16526"/>
        <dbReference type="ChEBI" id="CHEBI:28938"/>
        <dbReference type="ChEBI" id="CHEBI:57966"/>
        <dbReference type="EC" id="3.5.1.6"/>
    </reaction>
</comment>
<proteinExistence type="inferred from homology"/>
<dbReference type="Pfam" id="PF00795">
    <property type="entry name" value="CN_hydrolase"/>
    <property type="match status" value="1"/>
</dbReference>
<dbReference type="EMBL" id="JBBCAQ010000003">
    <property type="protein sequence ID" value="KAK7604857.1"/>
    <property type="molecule type" value="Genomic_DNA"/>
</dbReference>
<dbReference type="InterPro" id="IPR050345">
    <property type="entry name" value="Aliph_Amidase/BUP"/>
</dbReference>
<dbReference type="Gene3D" id="3.60.110.10">
    <property type="entry name" value="Carbon-nitrogen hydrolase"/>
    <property type="match status" value="1"/>
</dbReference>
<evidence type="ECO:0000313" key="10">
    <source>
        <dbReference type="EMBL" id="KAK7604857.1"/>
    </source>
</evidence>
<name>A0AAN9TW29_9HEMI</name>
<comment type="pathway">
    <text evidence="1">Amino-acid biosynthesis; beta-alanine biosynthesis.</text>
</comment>
<dbReference type="AlphaFoldDB" id="A0AAN9TW29"/>
<keyword evidence="11" id="KW-1185">Reference proteome</keyword>
<sequence length="393" mass="43879">MASIKSENVDDFDSILDSHLPANVLSEVKQLLYGSNTRNLGVPDDVLLKAAVEQFDVKIFKFDAKKEELRPPRIVRVGIIQNKIVLPTTDSILSQKNALYNRIESMITAAVMAKVNVICLQEAWNMPFAFCTREKHPWCEFAESAENGPTTKFLQKLSKENRIVIISPILERDECKGDIIWNTAVVIDTDGTVLGKHRKNHIPRVGDFNESTYYMEGNTGHPVFQTAFGKIAINICYGRHHPLNWLMFGLNGAEIVFNPSATIAGLSEPLWSIEARNAAIANGYFTCAINRVGTEVFPNEFTSGDGKPSHKAFGHFYGSSYVAGPDGSRTPGLSRIRDGLLVAEIDLNLCRQVKDVWGFQMTQRLELYAKSLNEVIKPDYEQQIIKSLTGLNL</sequence>
<dbReference type="GO" id="GO:0003837">
    <property type="term" value="F:beta-ureidopropionase activity"/>
    <property type="evidence" value="ECO:0007669"/>
    <property type="project" value="UniProtKB-EC"/>
</dbReference>
<reference evidence="10 11" key="1">
    <citation type="submission" date="2024-03" db="EMBL/GenBank/DDBJ databases">
        <title>Adaptation during the transition from Ophiocordyceps entomopathogen to insect associate is accompanied by gene loss and intensified selection.</title>
        <authorList>
            <person name="Ward C.M."/>
            <person name="Onetto C.A."/>
            <person name="Borneman A.R."/>
        </authorList>
    </citation>
    <scope>NUCLEOTIDE SEQUENCE [LARGE SCALE GENOMIC DNA]</scope>
    <source>
        <strain evidence="10">AWRI1</strain>
        <tissue evidence="10">Single Adult Female</tissue>
    </source>
</reference>
<dbReference type="GO" id="GO:0033396">
    <property type="term" value="P:beta-alanine biosynthetic process via 3-ureidopropionate"/>
    <property type="evidence" value="ECO:0007669"/>
    <property type="project" value="TreeGrafter"/>
</dbReference>
<accession>A0AAN9TW29</accession>
<organism evidence="10 11">
    <name type="scientific">Parthenolecanium corni</name>
    <dbReference type="NCBI Taxonomy" id="536013"/>
    <lineage>
        <taxon>Eukaryota</taxon>
        <taxon>Metazoa</taxon>
        <taxon>Ecdysozoa</taxon>
        <taxon>Arthropoda</taxon>
        <taxon>Hexapoda</taxon>
        <taxon>Insecta</taxon>
        <taxon>Pterygota</taxon>
        <taxon>Neoptera</taxon>
        <taxon>Paraneoptera</taxon>
        <taxon>Hemiptera</taxon>
        <taxon>Sternorrhyncha</taxon>
        <taxon>Coccoidea</taxon>
        <taxon>Coccidae</taxon>
        <taxon>Parthenolecanium</taxon>
    </lineage>
</organism>
<dbReference type="EC" id="3.5.1.6" evidence="6"/>
<dbReference type="PANTHER" id="PTHR43674:SF2">
    <property type="entry name" value="BETA-UREIDOPROPIONASE"/>
    <property type="match status" value="1"/>
</dbReference>
<dbReference type="Proteomes" id="UP001367676">
    <property type="component" value="Unassembled WGS sequence"/>
</dbReference>
<evidence type="ECO:0000256" key="2">
    <source>
        <dbReference type="ARBA" id="ARBA00022801"/>
    </source>
</evidence>
<evidence type="ECO:0000256" key="3">
    <source>
        <dbReference type="ARBA" id="ARBA00050540"/>
    </source>
</evidence>
<evidence type="ECO:0000256" key="1">
    <source>
        <dbReference type="ARBA" id="ARBA00004668"/>
    </source>
</evidence>
<comment type="similarity">
    <text evidence="5">Belongs to the carbon-nitrogen hydrolase superfamily. BUP family.</text>
</comment>
<evidence type="ECO:0000256" key="4">
    <source>
        <dbReference type="ARBA" id="ARBA00050552"/>
    </source>
</evidence>
<keyword evidence="2" id="KW-0378">Hydrolase</keyword>
<evidence type="ECO:0000256" key="7">
    <source>
        <dbReference type="ARBA" id="ARBA00074804"/>
    </source>
</evidence>
<dbReference type="InterPro" id="IPR036526">
    <property type="entry name" value="C-N_Hydrolase_sf"/>
</dbReference>
<evidence type="ECO:0000313" key="11">
    <source>
        <dbReference type="Proteomes" id="UP001367676"/>
    </source>
</evidence>
<dbReference type="FunFam" id="3.60.110.10:FF:000008">
    <property type="entry name" value="Beta-alanine synthase"/>
    <property type="match status" value="1"/>
</dbReference>
<protein>
    <recommendedName>
        <fullName evidence="7">Beta-ureidopropionase</fullName>
        <ecNumber evidence="6">3.5.1.6</ecNumber>
    </recommendedName>
    <alternativeName>
        <fullName evidence="8">N-carbamoyl-beta-alanine amidohydrolase</fullName>
    </alternativeName>
</protein>
<dbReference type="InterPro" id="IPR003010">
    <property type="entry name" value="C-N_Hydrolase"/>
</dbReference>
<evidence type="ECO:0000256" key="5">
    <source>
        <dbReference type="ARBA" id="ARBA00061249"/>
    </source>
</evidence>
<evidence type="ECO:0000256" key="8">
    <source>
        <dbReference type="ARBA" id="ARBA00075038"/>
    </source>
</evidence>
<gene>
    <name evidence="10" type="ORF">V9T40_006043</name>
</gene>
<dbReference type="PROSITE" id="PS50263">
    <property type="entry name" value="CN_HYDROLASE"/>
    <property type="match status" value="1"/>
</dbReference>
<evidence type="ECO:0000259" key="9">
    <source>
        <dbReference type="PROSITE" id="PS50263"/>
    </source>
</evidence>